<dbReference type="GO" id="GO:0005737">
    <property type="term" value="C:cytoplasm"/>
    <property type="evidence" value="ECO:0007669"/>
    <property type="project" value="TreeGrafter"/>
</dbReference>
<dbReference type="NCBIfam" id="NF041131">
    <property type="entry name" value="RicT_YaaT_fam"/>
    <property type="match status" value="1"/>
</dbReference>
<feature type="compositionally biased region" description="Basic residues" evidence="1">
    <location>
        <begin position="324"/>
        <end position="335"/>
    </location>
</feature>
<accession>A0A1G7A2K0</accession>
<dbReference type="RefSeq" id="WP_091792391.1">
    <property type="nucleotide sequence ID" value="NZ_FNAF01000018.1"/>
</dbReference>
<reference evidence="3 4" key="1">
    <citation type="submission" date="2016-10" db="EMBL/GenBank/DDBJ databases">
        <authorList>
            <person name="de Groot N.N."/>
        </authorList>
    </citation>
    <scope>NUCLEOTIDE SEQUENCE [LARGE SCALE GENOMIC DNA]</scope>
    <source>
        <strain evidence="3 4">DSM 20475</strain>
    </source>
</reference>
<evidence type="ECO:0000313" key="4">
    <source>
        <dbReference type="Proteomes" id="UP000198995"/>
    </source>
</evidence>
<dbReference type="Pfam" id="PF04468">
    <property type="entry name" value="PSP1"/>
    <property type="match status" value="1"/>
</dbReference>
<gene>
    <name evidence="3" type="ORF">SAMN04489866_1187</name>
</gene>
<dbReference type="STRING" id="2741.SAMN04489866_1187"/>
<dbReference type="OrthoDB" id="9779344at2"/>
<sequence length="370" mass="41299">MKEAIAVQLKPAGKIYDFAVTGLPPEVGSQVVVQTDRGLEIGQVVKSPHLVKEEDLKAPLTPIVRLATVEDMIAARENENRCREAFGICERKIADHKLDMKLVDVERTLDGNKLIFNFIAEERVDFRDLVKDLASVFHTRIELRQIGVRDEAKLIGGIGICGRTLCCHSFLTEFNPVSIKMAKEQGLSLNPSKISGCCGRLLCCLNYENDNYCEWHKTCPGCTAADVAAKMRADREADSQDSKSKEPFAHLDAKPIGQGTKAEPPKTQAKKADQPSPANKGRRKDGQGQAGQKNKRPPKKHRSAANDTEIIVENAEPLADDKRLRKGNRFHKFDRKNRSGRDGKPPRRKDGDHRNKKHYFSKGKSNDKKS</sequence>
<organism evidence="3 4">
    <name type="scientific">Peptococcus niger</name>
    <dbReference type="NCBI Taxonomy" id="2741"/>
    <lineage>
        <taxon>Bacteria</taxon>
        <taxon>Bacillati</taxon>
        <taxon>Bacillota</taxon>
        <taxon>Clostridia</taxon>
        <taxon>Eubacteriales</taxon>
        <taxon>Peptococcaceae</taxon>
        <taxon>Peptococcus</taxon>
    </lineage>
</organism>
<dbReference type="PANTHER" id="PTHR43830">
    <property type="entry name" value="PROTEIN PSP1"/>
    <property type="match status" value="1"/>
</dbReference>
<feature type="domain" description="PSP1 C-terminal" evidence="2">
    <location>
        <begin position="61"/>
        <end position="146"/>
    </location>
</feature>
<dbReference type="InterPro" id="IPR007557">
    <property type="entry name" value="PSP1_C"/>
</dbReference>
<protein>
    <submittedName>
        <fullName evidence="3">Cell fate regulator YaaT, PSP1 superfamily (Controls sporulation, competence, biofilm development)</fullName>
    </submittedName>
</protein>
<feature type="compositionally biased region" description="Basic and acidic residues" evidence="1">
    <location>
        <begin position="336"/>
        <end position="353"/>
    </location>
</feature>
<dbReference type="Proteomes" id="UP000198995">
    <property type="component" value="Unassembled WGS sequence"/>
</dbReference>
<evidence type="ECO:0000259" key="2">
    <source>
        <dbReference type="PROSITE" id="PS51411"/>
    </source>
</evidence>
<dbReference type="PROSITE" id="PS51411">
    <property type="entry name" value="PSP1_C"/>
    <property type="match status" value="1"/>
</dbReference>
<dbReference type="PANTHER" id="PTHR43830:SF3">
    <property type="entry name" value="PROTEIN PSP1"/>
    <property type="match status" value="1"/>
</dbReference>
<dbReference type="AlphaFoldDB" id="A0A1G7A2K0"/>
<proteinExistence type="predicted"/>
<feature type="region of interest" description="Disordered" evidence="1">
    <location>
        <begin position="233"/>
        <end position="370"/>
    </location>
</feature>
<feature type="compositionally biased region" description="Basic residues" evidence="1">
    <location>
        <begin position="293"/>
        <end position="303"/>
    </location>
</feature>
<dbReference type="InterPro" id="IPR047767">
    <property type="entry name" value="PSP1-like"/>
</dbReference>
<name>A0A1G7A2K0_PEPNI</name>
<evidence type="ECO:0000256" key="1">
    <source>
        <dbReference type="SAM" id="MobiDB-lite"/>
    </source>
</evidence>
<dbReference type="EMBL" id="FNAF01000018">
    <property type="protein sequence ID" value="SDE09039.1"/>
    <property type="molecule type" value="Genomic_DNA"/>
</dbReference>
<keyword evidence="4" id="KW-1185">Reference proteome</keyword>
<feature type="compositionally biased region" description="Basic and acidic residues" evidence="1">
    <location>
        <begin position="233"/>
        <end position="253"/>
    </location>
</feature>
<evidence type="ECO:0000313" key="3">
    <source>
        <dbReference type="EMBL" id="SDE09039.1"/>
    </source>
</evidence>